<evidence type="ECO:0000256" key="2">
    <source>
        <dbReference type="ARBA" id="ARBA00010871"/>
    </source>
</evidence>
<dbReference type="InterPro" id="IPR000291">
    <property type="entry name" value="D-Ala_lig_Van_CS"/>
</dbReference>
<comment type="cofactor">
    <cofactor evidence="16">
        <name>Mg(2+)</name>
        <dbReference type="ChEBI" id="CHEBI:18420"/>
    </cofactor>
    <cofactor evidence="16">
        <name>Mn(2+)</name>
        <dbReference type="ChEBI" id="CHEBI:29035"/>
    </cofactor>
    <text evidence="16">Binds 2 magnesium or manganese ions per subunit.</text>
</comment>
<feature type="active site" evidence="14">
    <location>
        <position position="195"/>
    </location>
</feature>
<dbReference type="AlphaFoldDB" id="A0A831WUN2"/>
<feature type="binding site" evidence="15">
    <location>
        <begin position="187"/>
        <end position="189"/>
    </location>
    <ligand>
        <name>ATP</name>
        <dbReference type="ChEBI" id="CHEBI:30616"/>
    </ligand>
</feature>
<gene>
    <name evidence="13" type="primary">ddl</name>
    <name evidence="19" type="ORF">ENN50_04820</name>
</gene>
<keyword evidence="11 13" id="KW-0961">Cell wall biogenesis/degradation</keyword>
<comment type="function">
    <text evidence="13">Cell wall formation.</text>
</comment>
<evidence type="ECO:0000259" key="18">
    <source>
        <dbReference type="PROSITE" id="PS50975"/>
    </source>
</evidence>
<dbReference type="Proteomes" id="UP000886335">
    <property type="component" value="Unassembled WGS sequence"/>
</dbReference>
<comment type="similarity">
    <text evidence="2 13">Belongs to the D-alanine--D-alanine ligase family.</text>
</comment>
<feature type="binding site" evidence="15">
    <location>
        <begin position="195"/>
        <end position="196"/>
    </location>
    <ligand>
        <name>ATP</name>
        <dbReference type="ChEBI" id="CHEBI:30616"/>
    </ligand>
</feature>
<feature type="binding site" evidence="15">
    <location>
        <position position="142"/>
    </location>
    <ligand>
        <name>ATP</name>
        <dbReference type="ChEBI" id="CHEBI:30616"/>
    </ligand>
</feature>
<keyword evidence="3 13" id="KW-0436">Ligase</keyword>
<dbReference type="UniPathway" id="UPA00219"/>
<dbReference type="Gene3D" id="3.30.1490.20">
    <property type="entry name" value="ATP-grasp fold, A domain"/>
    <property type="match status" value="1"/>
</dbReference>
<comment type="cofactor">
    <cofactor evidence="1">
        <name>Mn(2+)</name>
        <dbReference type="ChEBI" id="CHEBI:29035"/>
    </cofactor>
</comment>
<feature type="binding site" evidence="16">
    <location>
        <position position="319"/>
    </location>
    <ligand>
        <name>Mg(2+)</name>
        <dbReference type="ChEBI" id="CHEBI:18420"/>
        <label>2</label>
    </ligand>
</feature>
<dbReference type="PANTHER" id="PTHR23132">
    <property type="entry name" value="D-ALANINE--D-ALANINE LIGASE"/>
    <property type="match status" value="1"/>
</dbReference>
<comment type="pathway">
    <text evidence="13">Cell wall biogenesis; peptidoglycan biosynthesis.</text>
</comment>
<dbReference type="InterPro" id="IPR013815">
    <property type="entry name" value="ATP_grasp_subdomain_1"/>
</dbReference>
<dbReference type="InterPro" id="IPR011095">
    <property type="entry name" value="Dala_Dala_lig_C"/>
</dbReference>
<evidence type="ECO:0000256" key="15">
    <source>
        <dbReference type="PIRSR" id="PIRSR039102-2"/>
    </source>
</evidence>
<dbReference type="Pfam" id="PF07478">
    <property type="entry name" value="Dala_Dala_lig_C"/>
    <property type="match status" value="1"/>
</dbReference>
<feature type="binding site" evidence="15">
    <location>
        <begin position="318"/>
        <end position="319"/>
    </location>
    <ligand>
        <name>ATP</name>
        <dbReference type="ChEBI" id="CHEBI:30616"/>
    </ligand>
</feature>
<feature type="active site" evidence="14">
    <location>
        <position position="330"/>
    </location>
</feature>
<dbReference type="InterPro" id="IPR011761">
    <property type="entry name" value="ATP-grasp"/>
</dbReference>
<dbReference type="GO" id="GO:0008716">
    <property type="term" value="F:D-alanine-D-alanine ligase activity"/>
    <property type="evidence" value="ECO:0007669"/>
    <property type="project" value="UniProtKB-UniRule"/>
</dbReference>
<keyword evidence="4 16" id="KW-0479">Metal-binding</keyword>
<dbReference type="GO" id="GO:0005524">
    <property type="term" value="F:ATP binding"/>
    <property type="evidence" value="ECO:0007669"/>
    <property type="project" value="UniProtKB-UniRule"/>
</dbReference>
<comment type="catalytic activity">
    <reaction evidence="12 13">
        <text>2 D-alanine + ATP = D-alanyl-D-alanine + ADP + phosphate + H(+)</text>
        <dbReference type="Rhea" id="RHEA:11224"/>
        <dbReference type="ChEBI" id="CHEBI:15378"/>
        <dbReference type="ChEBI" id="CHEBI:30616"/>
        <dbReference type="ChEBI" id="CHEBI:43474"/>
        <dbReference type="ChEBI" id="CHEBI:57416"/>
        <dbReference type="ChEBI" id="CHEBI:57822"/>
        <dbReference type="ChEBI" id="CHEBI:456216"/>
        <dbReference type="EC" id="6.3.2.4"/>
    </reaction>
</comment>
<comment type="subcellular location">
    <subcellularLocation>
        <location evidence="13">Cytoplasm</location>
    </subcellularLocation>
</comment>
<dbReference type="Pfam" id="PF01820">
    <property type="entry name" value="Dala_Dala_lig_N"/>
    <property type="match status" value="1"/>
</dbReference>
<sequence length="360" mass="39914">MPKRRVALIFGGKSTEHNISIISARAIAEHMNRESNDVFPLYISRDGQWFRNPTAEEILALDIPALLQKHSADEVERNLASITRKHPEDSFSFDFRSEGIDVAFPVIHGSFGEDGRLQGLLDMLAIPYTGCDVTASAITMDKAVTKLCAEHAGIDIARFASIRRADFIHNPEAVDAMIEKDFDFPVFVKPASQGSSIGISKVHTIDQLQNALEKAFGVDTKALVEEMVSGREIEVAILGNEQPVVSVPGEIEPGNDFYDFTDKYIDGRAKLFIPARISDELSEKVRQDALTIYTALGCSGMSRVDFFVEERSKKVILNEVNTIPGFTSHSMYPRMMEASGIGFTALIERLLDLAFEKQHS</sequence>
<dbReference type="PANTHER" id="PTHR23132:SF25">
    <property type="entry name" value="D-ALANINE--D-ALANINE LIGASE A"/>
    <property type="match status" value="1"/>
</dbReference>
<dbReference type="SUPFAM" id="SSF52440">
    <property type="entry name" value="PreATP-grasp domain"/>
    <property type="match status" value="1"/>
</dbReference>
<dbReference type="NCBIfam" id="TIGR01205">
    <property type="entry name" value="D_ala_D_alaTIGR"/>
    <property type="match status" value="1"/>
</dbReference>
<evidence type="ECO:0000256" key="10">
    <source>
        <dbReference type="ARBA" id="ARBA00023211"/>
    </source>
</evidence>
<keyword evidence="8 13" id="KW-0133">Cell shape</keyword>
<name>A0A831WUN2_PROAE</name>
<feature type="domain" description="ATP-grasp" evidence="18">
    <location>
        <begin position="146"/>
        <end position="352"/>
    </location>
</feature>
<evidence type="ECO:0000256" key="7">
    <source>
        <dbReference type="ARBA" id="ARBA00022842"/>
    </source>
</evidence>
<keyword evidence="10 16" id="KW-0464">Manganese</keyword>
<dbReference type="InterPro" id="IPR011127">
    <property type="entry name" value="Dala_Dala_lig_N"/>
</dbReference>
<organism evidence="19">
    <name type="scientific">Prosthecochloris aestuarii</name>
    <dbReference type="NCBI Taxonomy" id="1102"/>
    <lineage>
        <taxon>Bacteria</taxon>
        <taxon>Pseudomonadati</taxon>
        <taxon>Chlorobiota</taxon>
        <taxon>Chlorobiia</taxon>
        <taxon>Chlorobiales</taxon>
        <taxon>Chlorobiaceae</taxon>
        <taxon>Prosthecochloris</taxon>
    </lineage>
</organism>
<dbReference type="PROSITE" id="PS50975">
    <property type="entry name" value="ATP_GRASP"/>
    <property type="match status" value="1"/>
</dbReference>
<accession>A0A831WUN2</accession>
<dbReference type="GO" id="GO:0005829">
    <property type="term" value="C:cytosol"/>
    <property type="evidence" value="ECO:0007669"/>
    <property type="project" value="TreeGrafter"/>
</dbReference>
<feature type="binding site" evidence="16">
    <location>
        <position position="321"/>
    </location>
    <ligand>
        <name>Mg(2+)</name>
        <dbReference type="ChEBI" id="CHEBI:18420"/>
        <label>2</label>
    </ligand>
</feature>
<dbReference type="FunFam" id="3.30.470.20:FF:000008">
    <property type="entry name" value="D-alanine--D-alanine ligase"/>
    <property type="match status" value="1"/>
</dbReference>
<dbReference type="InterPro" id="IPR016185">
    <property type="entry name" value="PreATP-grasp_dom_sf"/>
</dbReference>
<feature type="binding site" evidence="16">
    <location>
        <position position="319"/>
    </location>
    <ligand>
        <name>Mg(2+)</name>
        <dbReference type="ChEBI" id="CHEBI:18420"/>
        <label>1</label>
    </ligand>
</feature>
<dbReference type="EMBL" id="DSBW01000111">
    <property type="protein sequence ID" value="HED31001.1"/>
    <property type="molecule type" value="Genomic_DNA"/>
</dbReference>
<comment type="caution">
    <text evidence="19">The sequence shown here is derived from an EMBL/GenBank/DDBJ whole genome shotgun (WGS) entry which is preliminary data.</text>
</comment>
<evidence type="ECO:0000256" key="9">
    <source>
        <dbReference type="ARBA" id="ARBA00022984"/>
    </source>
</evidence>
<dbReference type="PROSITE" id="PS00843">
    <property type="entry name" value="DALA_DALA_LIGASE_1"/>
    <property type="match status" value="1"/>
</dbReference>
<evidence type="ECO:0000256" key="11">
    <source>
        <dbReference type="ARBA" id="ARBA00023316"/>
    </source>
</evidence>
<dbReference type="InterPro" id="IPR005905">
    <property type="entry name" value="D_ala_D_ala"/>
</dbReference>
<keyword evidence="6 17" id="KW-0067">ATP-binding</keyword>
<feature type="active site" evidence="14">
    <location>
        <position position="16"/>
    </location>
</feature>
<evidence type="ECO:0000256" key="17">
    <source>
        <dbReference type="PROSITE-ProRule" id="PRU00409"/>
    </source>
</evidence>
<dbReference type="HAMAP" id="MF_00047">
    <property type="entry name" value="Dala_Dala_lig"/>
    <property type="match status" value="1"/>
</dbReference>
<dbReference type="GO" id="GO:0009252">
    <property type="term" value="P:peptidoglycan biosynthetic process"/>
    <property type="evidence" value="ECO:0007669"/>
    <property type="project" value="UniProtKB-UniRule"/>
</dbReference>
<evidence type="ECO:0000256" key="5">
    <source>
        <dbReference type="ARBA" id="ARBA00022741"/>
    </source>
</evidence>
<dbReference type="EC" id="6.3.2.4" evidence="13"/>
<reference evidence="19" key="1">
    <citation type="journal article" date="2020" name="mSystems">
        <title>Genome- and Community-Level Interaction Insights into Carbon Utilization and Element Cycling Functions of Hydrothermarchaeota in Hydrothermal Sediment.</title>
        <authorList>
            <person name="Zhou Z."/>
            <person name="Liu Y."/>
            <person name="Xu W."/>
            <person name="Pan J."/>
            <person name="Luo Z.H."/>
            <person name="Li M."/>
        </authorList>
    </citation>
    <scope>NUCLEOTIDE SEQUENCE [LARGE SCALE GENOMIC DNA]</scope>
    <source>
        <strain evidence="19">SpSt-1181</strain>
    </source>
</reference>
<evidence type="ECO:0000256" key="8">
    <source>
        <dbReference type="ARBA" id="ARBA00022960"/>
    </source>
</evidence>
<dbReference type="NCBIfam" id="NF002378">
    <property type="entry name" value="PRK01372.1"/>
    <property type="match status" value="1"/>
</dbReference>
<dbReference type="SUPFAM" id="SSF56059">
    <property type="entry name" value="Glutathione synthetase ATP-binding domain-like"/>
    <property type="match status" value="1"/>
</dbReference>
<dbReference type="Gene3D" id="3.30.470.20">
    <property type="entry name" value="ATP-grasp fold, B domain"/>
    <property type="match status" value="1"/>
</dbReference>
<feature type="binding site" evidence="16">
    <location>
        <position position="305"/>
    </location>
    <ligand>
        <name>Mg(2+)</name>
        <dbReference type="ChEBI" id="CHEBI:18420"/>
        <label>1</label>
    </ligand>
</feature>
<keyword evidence="9 13" id="KW-0573">Peptidoglycan synthesis</keyword>
<evidence type="ECO:0000256" key="14">
    <source>
        <dbReference type="PIRSR" id="PIRSR039102-1"/>
    </source>
</evidence>
<evidence type="ECO:0000256" key="16">
    <source>
        <dbReference type="PIRSR" id="PIRSR039102-3"/>
    </source>
</evidence>
<evidence type="ECO:0000313" key="19">
    <source>
        <dbReference type="EMBL" id="HED31001.1"/>
    </source>
</evidence>
<dbReference type="NCBIfam" id="NF002528">
    <property type="entry name" value="PRK01966.1-4"/>
    <property type="match status" value="1"/>
</dbReference>
<evidence type="ECO:0000256" key="4">
    <source>
        <dbReference type="ARBA" id="ARBA00022723"/>
    </source>
</evidence>
<keyword evidence="7 16" id="KW-0460">Magnesium</keyword>
<keyword evidence="13" id="KW-0963">Cytoplasm</keyword>
<proteinExistence type="inferred from homology"/>
<evidence type="ECO:0000256" key="1">
    <source>
        <dbReference type="ARBA" id="ARBA00001936"/>
    </source>
</evidence>
<evidence type="ECO:0000256" key="12">
    <source>
        <dbReference type="ARBA" id="ARBA00047614"/>
    </source>
</evidence>
<dbReference type="GO" id="GO:0071555">
    <property type="term" value="P:cell wall organization"/>
    <property type="evidence" value="ECO:0007669"/>
    <property type="project" value="UniProtKB-KW"/>
</dbReference>
<dbReference type="PROSITE" id="PS00844">
    <property type="entry name" value="DALA_DALA_LIGASE_2"/>
    <property type="match status" value="1"/>
</dbReference>
<keyword evidence="5 15" id="KW-0547">Nucleotide-binding</keyword>
<dbReference type="Gene3D" id="3.40.50.20">
    <property type="match status" value="1"/>
</dbReference>
<feature type="binding site" evidence="15">
    <location>
        <begin position="225"/>
        <end position="232"/>
    </location>
    <ligand>
        <name>ATP</name>
        <dbReference type="ChEBI" id="CHEBI:30616"/>
    </ligand>
</feature>
<dbReference type="GO" id="GO:0046872">
    <property type="term" value="F:metal ion binding"/>
    <property type="evidence" value="ECO:0007669"/>
    <property type="project" value="UniProtKB-KW"/>
</dbReference>
<dbReference type="PIRSF" id="PIRSF039102">
    <property type="entry name" value="Ddl/VanB"/>
    <property type="match status" value="1"/>
</dbReference>
<evidence type="ECO:0000256" key="6">
    <source>
        <dbReference type="ARBA" id="ARBA00022840"/>
    </source>
</evidence>
<dbReference type="GO" id="GO:0008360">
    <property type="term" value="P:regulation of cell shape"/>
    <property type="evidence" value="ECO:0007669"/>
    <property type="project" value="UniProtKB-KW"/>
</dbReference>
<evidence type="ECO:0000256" key="3">
    <source>
        <dbReference type="ARBA" id="ARBA00022598"/>
    </source>
</evidence>
<evidence type="ECO:0000256" key="13">
    <source>
        <dbReference type="HAMAP-Rule" id="MF_00047"/>
    </source>
</evidence>
<protein>
    <recommendedName>
        <fullName evidence="13">D-alanine--D-alanine ligase</fullName>
        <ecNumber evidence="13">6.3.2.4</ecNumber>
    </recommendedName>
    <alternativeName>
        <fullName evidence="13">D-Ala-D-Ala ligase</fullName>
    </alternativeName>
    <alternativeName>
        <fullName evidence="13">D-alanylalanine synthetase</fullName>
    </alternativeName>
</protein>